<evidence type="ECO:0000259" key="4">
    <source>
        <dbReference type="PROSITE" id="PS50943"/>
    </source>
</evidence>
<keyword evidence="1" id="KW-0805">Transcription regulation</keyword>
<dbReference type="SMART" id="SM00530">
    <property type="entry name" value="HTH_XRE"/>
    <property type="match status" value="1"/>
</dbReference>
<feature type="domain" description="HTH cro/C1-type" evidence="4">
    <location>
        <begin position="12"/>
        <end position="66"/>
    </location>
</feature>
<dbReference type="KEGG" id="mps:MPTP_1446"/>
<evidence type="ECO:0000256" key="2">
    <source>
        <dbReference type="ARBA" id="ARBA00023125"/>
    </source>
</evidence>
<evidence type="ECO:0000313" key="6">
    <source>
        <dbReference type="Proteomes" id="UP000008456"/>
    </source>
</evidence>
<dbReference type="InterPro" id="IPR001387">
    <property type="entry name" value="Cro/C1-type_HTH"/>
</dbReference>
<sequence>MMDLSKFIGNKIKEYRERRNLTQEDLADMLNTTRQSISRYETGERKANQDMLFKLSEIYEISINDFFPSNSKKSITTIYNELEQLRQKKVYNYAEEQLESQKQAKQSNVIPLNSNNDPLTSFDWYGHASAVTGEFLDGNENKTTIQLPKKDIPQNADFALTVNGDSMKPVFKNHEMIFVERTTDLPSGSIGIVVVDGEAFIKKIYINDDCMTLVSLNPKYEDKVIKDAQFIKVIGHVII</sequence>
<name>F3YBJ7_MELPT</name>
<dbReference type="InterPro" id="IPR015927">
    <property type="entry name" value="Peptidase_S24_S26A/B/C"/>
</dbReference>
<dbReference type="Pfam" id="PF01381">
    <property type="entry name" value="HTH_3"/>
    <property type="match status" value="1"/>
</dbReference>
<dbReference type="CDD" id="cd00093">
    <property type="entry name" value="HTH_XRE"/>
    <property type="match status" value="1"/>
</dbReference>
<keyword evidence="6" id="KW-1185">Reference proteome</keyword>
<proteinExistence type="predicted"/>
<dbReference type="STRING" id="940190.MPTP_1446"/>
<gene>
    <name evidence="5" type="ordered locus">MPTP_1446</name>
</gene>
<reference key="2">
    <citation type="submission" date="2011-04" db="EMBL/GenBank/DDBJ databases">
        <title>Whole genome sequence of Melissococcus plutonius ATCC 35311.</title>
        <authorList>
            <person name="Okumura K."/>
            <person name="Arai R."/>
            <person name="Osaki M."/>
            <person name="Okura M."/>
            <person name="Kirikae T."/>
            <person name="Takamatsu D."/>
            <person name="Akiyama T."/>
        </authorList>
    </citation>
    <scope>NUCLEOTIDE SEQUENCE</scope>
    <source>
        <strain>ATCC 35311</strain>
    </source>
</reference>
<keyword evidence="3" id="KW-0804">Transcription</keyword>
<dbReference type="GO" id="GO:0003677">
    <property type="term" value="F:DNA binding"/>
    <property type="evidence" value="ECO:0007669"/>
    <property type="project" value="UniProtKB-KW"/>
</dbReference>
<organism evidence="5 6">
    <name type="scientific">Melissococcus plutonius (strain ATCC 35311 / DSM 29964 / CIP 104052 / LMG 20360 / NCIMB 702443)</name>
    <dbReference type="NCBI Taxonomy" id="940190"/>
    <lineage>
        <taxon>Bacteria</taxon>
        <taxon>Bacillati</taxon>
        <taxon>Bacillota</taxon>
        <taxon>Bacilli</taxon>
        <taxon>Lactobacillales</taxon>
        <taxon>Enterococcaceae</taxon>
        <taxon>Melissococcus</taxon>
    </lineage>
</organism>
<evidence type="ECO:0000313" key="5">
    <source>
        <dbReference type="EMBL" id="BAK21875.1"/>
    </source>
</evidence>
<dbReference type="SUPFAM" id="SSF47413">
    <property type="entry name" value="lambda repressor-like DNA-binding domains"/>
    <property type="match status" value="1"/>
</dbReference>
<dbReference type="Gene3D" id="1.10.260.40">
    <property type="entry name" value="lambda repressor-like DNA-binding domains"/>
    <property type="match status" value="1"/>
</dbReference>
<keyword evidence="2" id="KW-0238">DNA-binding</keyword>
<dbReference type="AlphaFoldDB" id="F3YBJ7"/>
<dbReference type="CDD" id="cd06529">
    <property type="entry name" value="S24_LexA-like"/>
    <property type="match status" value="1"/>
</dbReference>
<dbReference type="InterPro" id="IPR039418">
    <property type="entry name" value="LexA-like"/>
</dbReference>
<reference evidence="5 6" key="1">
    <citation type="journal article" date="2011" name="J. Bacteriol.">
        <title>Complete genome sequence of Melissococcus plutonius ATCC 35311.</title>
        <authorList>
            <person name="Okumura K."/>
            <person name="Arai R."/>
            <person name="Okura M."/>
            <person name="Kirikae T."/>
            <person name="Takamatsu D."/>
            <person name="Osaki M."/>
            <person name="Miyoshi-Akiyama T."/>
        </authorList>
    </citation>
    <scope>NUCLEOTIDE SEQUENCE [LARGE SCALE GENOMIC DNA]</scope>
    <source>
        <strain evidence="6">ATCC 35311 / CIP 104052 / LMG 20360 / NCIMB 702443</strain>
    </source>
</reference>
<dbReference type="PANTHER" id="PTHR40661">
    <property type="match status" value="1"/>
</dbReference>
<dbReference type="SUPFAM" id="SSF51306">
    <property type="entry name" value="LexA/Signal peptidase"/>
    <property type="match status" value="1"/>
</dbReference>
<dbReference type="EMBL" id="AP012200">
    <property type="protein sequence ID" value="BAK21875.1"/>
    <property type="molecule type" value="Genomic_DNA"/>
</dbReference>
<dbReference type="InterPro" id="IPR036286">
    <property type="entry name" value="LexA/Signal_pep-like_sf"/>
</dbReference>
<dbReference type="MEROPS" id="S24.005"/>
<accession>F3YBJ7</accession>
<evidence type="ECO:0000256" key="3">
    <source>
        <dbReference type="ARBA" id="ARBA00023163"/>
    </source>
</evidence>
<dbReference type="PROSITE" id="PS50943">
    <property type="entry name" value="HTH_CROC1"/>
    <property type="match status" value="1"/>
</dbReference>
<dbReference type="Gene3D" id="2.10.109.10">
    <property type="entry name" value="Umud Fragment, subunit A"/>
    <property type="match status" value="1"/>
</dbReference>
<dbReference type="HOGENOM" id="CLU_066192_1_1_9"/>
<dbReference type="Pfam" id="PF00717">
    <property type="entry name" value="Peptidase_S24"/>
    <property type="match status" value="1"/>
</dbReference>
<evidence type="ECO:0000256" key="1">
    <source>
        <dbReference type="ARBA" id="ARBA00023015"/>
    </source>
</evidence>
<dbReference type="PANTHER" id="PTHR40661:SF1">
    <property type="entry name" value="HTH CRO_C1-TYPE DOMAIN-CONTAINING PROTEIN"/>
    <property type="match status" value="1"/>
</dbReference>
<dbReference type="Proteomes" id="UP000008456">
    <property type="component" value="Chromosome"/>
</dbReference>
<protein>
    <submittedName>
        <fullName evidence="5">Repressor protein</fullName>
    </submittedName>
</protein>
<dbReference type="InterPro" id="IPR010982">
    <property type="entry name" value="Lambda_DNA-bd_dom_sf"/>
</dbReference>
<dbReference type="OrthoDB" id="2475196at2"/>